<dbReference type="Proteomes" id="UP000008792">
    <property type="component" value="Unassembled WGS sequence"/>
</dbReference>
<evidence type="ECO:0000313" key="3">
    <source>
        <dbReference type="Proteomes" id="UP000008792"/>
    </source>
</evidence>
<reference evidence="2 3" key="1">
    <citation type="journal article" date="2007" name="Nature">
        <title>Evolution of genes and genomes on the Drosophila phylogeny.</title>
        <authorList>
            <consortium name="Drosophila 12 Genomes Consortium"/>
            <person name="Clark A.G."/>
            <person name="Eisen M.B."/>
            <person name="Smith D.R."/>
            <person name="Bergman C.M."/>
            <person name="Oliver B."/>
            <person name="Markow T.A."/>
            <person name="Kaufman T.C."/>
            <person name="Kellis M."/>
            <person name="Gelbart W."/>
            <person name="Iyer V.N."/>
            <person name="Pollard D.A."/>
            <person name="Sackton T.B."/>
            <person name="Larracuente A.M."/>
            <person name="Singh N.D."/>
            <person name="Abad J.P."/>
            <person name="Abt D.N."/>
            <person name="Adryan B."/>
            <person name="Aguade M."/>
            <person name="Akashi H."/>
            <person name="Anderson W.W."/>
            <person name="Aquadro C.F."/>
            <person name="Ardell D.H."/>
            <person name="Arguello R."/>
            <person name="Artieri C.G."/>
            <person name="Barbash D.A."/>
            <person name="Barker D."/>
            <person name="Barsanti P."/>
            <person name="Batterham P."/>
            <person name="Batzoglou S."/>
            <person name="Begun D."/>
            <person name="Bhutkar A."/>
            <person name="Blanco E."/>
            <person name="Bosak S.A."/>
            <person name="Bradley R.K."/>
            <person name="Brand A.D."/>
            <person name="Brent M.R."/>
            <person name="Brooks A.N."/>
            <person name="Brown R.H."/>
            <person name="Butlin R.K."/>
            <person name="Caggese C."/>
            <person name="Calvi B.R."/>
            <person name="Bernardo de Carvalho A."/>
            <person name="Caspi A."/>
            <person name="Castrezana S."/>
            <person name="Celniker S.E."/>
            <person name="Chang J.L."/>
            <person name="Chapple C."/>
            <person name="Chatterji S."/>
            <person name="Chinwalla A."/>
            <person name="Civetta A."/>
            <person name="Clifton S.W."/>
            <person name="Comeron J.M."/>
            <person name="Costello J.C."/>
            <person name="Coyne J.A."/>
            <person name="Daub J."/>
            <person name="David R.G."/>
            <person name="Delcher A.L."/>
            <person name="Delehaunty K."/>
            <person name="Do C.B."/>
            <person name="Ebling H."/>
            <person name="Edwards K."/>
            <person name="Eickbush T."/>
            <person name="Evans J.D."/>
            <person name="Filipski A."/>
            <person name="Findeiss S."/>
            <person name="Freyhult E."/>
            <person name="Fulton L."/>
            <person name="Fulton R."/>
            <person name="Garcia A.C."/>
            <person name="Gardiner A."/>
            <person name="Garfield D.A."/>
            <person name="Garvin B.E."/>
            <person name="Gibson G."/>
            <person name="Gilbert D."/>
            <person name="Gnerre S."/>
            <person name="Godfrey J."/>
            <person name="Good R."/>
            <person name="Gotea V."/>
            <person name="Gravely B."/>
            <person name="Greenberg A.J."/>
            <person name="Griffiths-Jones S."/>
            <person name="Gross S."/>
            <person name="Guigo R."/>
            <person name="Gustafson E.A."/>
            <person name="Haerty W."/>
            <person name="Hahn M.W."/>
            <person name="Halligan D.L."/>
            <person name="Halpern A.L."/>
            <person name="Halter G.M."/>
            <person name="Han M.V."/>
            <person name="Heger A."/>
            <person name="Hillier L."/>
            <person name="Hinrichs A.S."/>
            <person name="Holmes I."/>
            <person name="Hoskins R.A."/>
            <person name="Hubisz M.J."/>
            <person name="Hultmark D."/>
            <person name="Huntley M.A."/>
            <person name="Jaffe D.B."/>
            <person name="Jagadeeshan S."/>
            <person name="Jeck W.R."/>
            <person name="Johnson J."/>
            <person name="Jones C.D."/>
            <person name="Jordan W.C."/>
            <person name="Karpen G.H."/>
            <person name="Kataoka E."/>
            <person name="Keightley P.D."/>
            <person name="Kheradpour P."/>
            <person name="Kirkness E.F."/>
            <person name="Koerich L.B."/>
            <person name="Kristiansen K."/>
            <person name="Kudrna D."/>
            <person name="Kulathinal R.J."/>
            <person name="Kumar S."/>
            <person name="Kwok R."/>
            <person name="Lander E."/>
            <person name="Langley C.H."/>
            <person name="Lapoint R."/>
            <person name="Lazzaro B.P."/>
            <person name="Lee S.J."/>
            <person name="Levesque L."/>
            <person name="Li R."/>
            <person name="Lin C.F."/>
            <person name="Lin M.F."/>
            <person name="Lindblad-Toh K."/>
            <person name="Llopart A."/>
            <person name="Long M."/>
            <person name="Low L."/>
            <person name="Lozovsky E."/>
            <person name="Lu J."/>
            <person name="Luo M."/>
            <person name="Machado C.A."/>
            <person name="Makalowski W."/>
            <person name="Marzo M."/>
            <person name="Matsuda M."/>
            <person name="Matzkin L."/>
            <person name="McAllister B."/>
            <person name="McBride C.S."/>
            <person name="McKernan B."/>
            <person name="McKernan K."/>
            <person name="Mendez-Lago M."/>
            <person name="Minx P."/>
            <person name="Mollenhauer M.U."/>
            <person name="Montooth K."/>
            <person name="Mount S.M."/>
            <person name="Mu X."/>
            <person name="Myers E."/>
            <person name="Negre B."/>
            <person name="Newfeld S."/>
            <person name="Nielsen R."/>
            <person name="Noor M.A."/>
            <person name="O'Grady P."/>
            <person name="Pachter L."/>
            <person name="Papaceit M."/>
            <person name="Parisi M.J."/>
            <person name="Parisi M."/>
            <person name="Parts L."/>
            <person name="Pedersen J.S."/>
            <person name="Pesole G."/>
            <person name="Phillippy A.M."/>
            <person name="Ponting C.P."/>
            <person name="Pop M."/>
            <person name="Porcelli D."/>
            <person name="Powell J.R."/>
            <person name="Prohaska S."/>
            <person name="Pruitt K."/>
            <person name="Puig M."/>
            <person name="Quesneville H."/>
            <person name="Ram K.R."/>
            <person name="Rand D."/>
            <person name="Rasmussen M.D."/>
            <person name="Reed L.K."/>
            <person name="Reenan R."/>
            <person name="Reily A."/>
            <person name="Remington K.A."/>
            <person name="Rieger T.T."/>
            <person name="Ritchie M.G."/>
            <person name="Robin C."/>
            <person name="Rogers Y.H."/>
            <person name="Rohde C."/>
            <person name="Rozas J."/>
            <person name="Rubenfield M.J."/>
            <person name="Ruiz A."/>
            <person name="Russo S."/>
            <person name="Salzberg S.L."/>
            <person name="Sanchez-Gracia A."/>
            <person name="Saranga D.J."/>
            <person name="Sato H."/>
            <person name="Schaeffer S.W."/>
            <person name="Schatz M.C."/>
            <person name="Schlenke T."/>
            <person name="Schwartz R."/>
            <person name="Segarra C."/>
            <person name="Singh R.S."/>
            <person name="Sirot L."/>
            <person name="Sirota M."/>
            <person name="Sisneros N.B."/>
            <person name="Smith C.D."/>
            <person name="Smith T.F."/>
            <person name="Spieth J."/>
            <person name="Stage D.E."/>
            <person name="Stark A."/>
            <person name="Stephan W."/>
            <person name="Strausberg R.L."/>
            <person name="Strempel S."/>
            <person name="Sturgill D."/>
            <person name="Sutton G."/>
            <person name="Sutton G.G."/>
            <person name="Tao W."/>
            <person name="Teichmann S."/>
            <person name="Tobari Y.N."/>
            <person name="Tomimura Y."/>
            <person name="Tsolas J.M."/>
            <person name="Valente V.L."/>
            <person name="Venter E."/>
            <person name="Venter J.C."/>
            <person name="Vicario S."/>
            <person name="Vieira F.G."/>
            <person name="Vilella A.J."/>
            <person name="Villasante A."/>
            <person name="Walenz B."/>
            <person name="Wang J."/>
            <person name="Wasserman M."/>
            <person name="Watts T."/>
            <person name="Wilson D."/>
            <person name="Wilson R.K."/>
            <person name="Wing R.A."/>
            <person name="Wolfner M.F."/>
            <person name="Wong A."/>
            <person name="Wong G.K."/>
            <person name="Wu C.I."/>
            <person name="Wu G."/>
            <person name="Yamamoto D."/>
            <person name="Yang H.P."/>
            <person name="Yang S.P."/>
            <person name="Yorke J.A."/>
            <person name="Yoshida K."/>
            <person name="Zdobnov E."/>
            <person name="Zhang P."/>
            <person name="Zhang Y."/>
            <person name="Zimin A.V."/>
            <person name="Baldwin J."/>
            <person name="Abdouelleil A."/>
            <person name="Abdulkadir J."/>
            <person name="Abebe A."/>
            <person name="Abera B."/>
            <person name="Abreu J."/>
            <person name="Acer S.C."/>
            <person name="Aftuck L."/>
            <person name="Alexander A."/>
            <person name="An P."/>
            <person name="Anderson E."/>
            <person name="Anderson S."/>
            <person name="Arachi H."/>
            <person name="Azer M."/>
            <person name="Bachantsang P."/>
            <person name="Barry A."/>
            <person name="Bayul T."/>
            <person name="Berlin A."/>
            <person name="Bessette D."/>
            <person name="Bloom T."/>
            <person name="Blye J."/>
            <person name="Boguslavskiy L."/>
            <person name="Bonnet C."/>
            <person name="Boukhgalter B."/>
            <person name="Bourzgui I."/>
            <person name="Brown A."/>
            <person name="Cahill P."/>
            <person name="Channer S."/>
            <person name="Cheshatsang Y."/>
            <person name="Chuda L."/>
            <person name="Citroen M."/>
            <person name="Collymore A."/>
            <person name="Cooke P."/>
            <person name="Costello M."/>
            <person name="D'Aco K."/>
            <person name="Daza R."/>
            <person name="De Haan G."/>
            <person name="DeGray S."/>
            <person name="DeMaso C."/>
            <person name="Dhargay N."/>
            <person name="Dooley K."/>
            <person name="Dooley E."/>
            <person name="Doricent M."/>
            <person name="Dorje P."/>
            <person name="Dorjee K."/>
            <person name="Dupes A."/>
            <person name="Elong R."/>
            <person name="Falk J."/>
            <person name="Farina A."/>
            <person name="Faro S."/>
            <person name="Ferguson D."/>
            <person name="Fisher S."/>
            <person name="Foley C.D."/>
            <person name="Franke A."/>
            <person name="Friedrich D."/>
            <person name="Gadbois L."/>
            <person name="Gearin G."/>
            <person name="Gearin C.R."/>
            <person name="Giannoukos G."/>
            <person name="Goode T."/>
            <person name="Graham J."/>
            <person name="Grandbois E."/>
            <person name="Grewal S."/>
            <person name="Gyaltsen K."/>
            <person name="Hafez N."/>
            <person name="Hagos B."/>
            <person name="Hall J."/>
            <person name="Henson C."/>
            <person name="Hollinger A."/>
            <person name="Honan T."/>
            <person name="Huard M.D."/>
            <person name="Hughes L."/>
            <person name="Hurhula B."/>
            <person name="Husby M.E."/>
            <person name="Kamat A."/>
            <person name="Kanga B."/>
            <person name="Kashin S."/>
            <person name="Khazanovich D."/>
            <person name="Kisner P."/>
            <person name="Lance K."/>
            <person name="Lara M."/>
            <person name="Lee W."/>
            <person name="Lennon N."/>
            <person name="Letendre F."/>
            <person name="LeVine R."/>
            <person name="Lipovsky A."/>
            <person name="Liu X."/>
            <person name="Liu J."/>
            <person name="Liu S."/>
            <person name="Lokyitsang T."/>
            <person name="Lokyitsang Y."/>
            <person name="Lubonja R."/>
            <person name="Lui A."/>
            <person name="MacDonald P."/>
            <person name="Magnisalis V."/>
            <person name="Maru K."/>
            <person name="Matthews C."/>
            <person name="McCusker W."/>
            <person name="McDonough S."/>
            <person name="Mehta T."/>
            <person name="Meldrim J."/>
            <person name="Meneus L."/>
            <person name="Mihai O."/>
            <person name="Mihalev A."/>
            <person name="Mihova T."/>
            <person name="Mittelman R."/>
            <person name="Mlenga V."/>
            <person name="Montmayeur A."/>
            <person name="Mulrain L."/>
            <person name="Navidi A."/>
            <person name="Naylor J."/>
            <person name="Negash T."/>
            <person name="Nguyen T."/>
            <person name="Nguyen N."/>
            <person name="Nicol R."/>
            <person name="Norbu C."/>
            <person name="Norbu N."/>
            <person name="Novod N."/>
            <person name="O'Neill B."/>
            <person name="Osman S."/>
            <person name="Markiewicz E."/>
            <person name="Oyono O.L."/>
            <person name="Patti C."/>
            <person name="Phunkhang P."/>
            <person name="Pierre F."/>
            <person name="Priest M."/>
            <person name="Raghuraman S."/>
            <person name="Rege F."/>
            <person name="Reyes R."/>
            <person name="Rise C."/>
            <person name="Rogov P."/>
            <person name="Ross K."/>
            <person name="Ryan E."/>
            <person name="Settipalli S."/>
            <person name="Shea T."/>
            <person name="Sherpa N."/>
            <person name="Shi L."/>
            <person name="Shih D."/>
            <person name="Sparrow T."/>
            <person name="Spaulding J."/>
            <person name="Stalker J."/>
            <person name="Stange-Thomann N."/>
            <person name="Stavropoulos S."/>
            <person name="Stone C."/>
            <person name="Strader C."/>
            <person name="Tesfaye S."/>
            <person name="Thomson T."/>
            <person name="Thoulutsang Y."/>
            <person name="Thoulutsang D."/>
            <person name="Topham K."/>
            <person name="Topping I."/>
            <person name="Tsamla T."/>
            <person name="Vassiliev H."/>
            <person name="Vo A."/>
            <person name="Wangchuk T."/>
            <person name="Wangdi T."/>
            <person name="Weiand M."/>
            <person name="Wilkinson J."/>
            <person name="Wilson A."/>
            <person name="Yadav S."/>
            <person name="Young G."/>
            <person name="Yu Q."/>
            <person name="Zembek L."/>
            <person name="Zhong D."/>
            <person name="Zimmer A."/>
            <person name="Zwirko Z."/>
            <person name="Jaffe D.B."/>
            <person name="Alvarez P."/>
            <person name="Brockman W."/>
            <person name="Butler J."/>
            <person name="Chin C."/>
            <person name="Gnerre S."/>
            <person name="Grabherr M."/>
            <person name="Kleber M."/>
            <person name="Mauceli E."/>
            <person name="MacCallum I."/>
        </authorList>
    </citation>
    <scope>NUCLEOTIDE SEQUENCE [LARGE SCALE GENOMIC DNA]</scope>
    <source>
        <strain evidence="3">Tucson 15010-1051.87</strain>
    </source>
</reference>
<keyword evidence="3" id="KW-1185">Reference proteome</keyword>
<dbReference type="AlphaFoldDB" id="B4LRT6"/>
<gene>
    <name evidence="2" type="primary">Dvir\GJ21091</name>
    <name evidence="2" type="ORF">Dvir_GJ21091</name>
</gene>
<dbReference type="EMBL" id="CH940649">
    <property type="protein sequence ID" value="EDW64688.1"/>
    <property type="molecule type" value="Genomic_DNA"/>
</dbReference>
<accession>B4LRT6</accession>
<evidence type="ECO:0000313" key="2">
    <source>
        <dbReference type="EMBL" id="EDW64688.1"/>
    </source>
</evidence>
<sequence length="171" mass="19173">MEPPKRKAHKNAVITNLLRANPAKVIPVKVPKTRSIYTQTEAIKANGSEDAFRPKAKLAQQEKGPAVKEDSPAGDAEKRLTKNKACQTQKASLKRAKPDTSIDPQKATMLKRRKMAIDVDRARLKKLLDEINSDPPPSWHKASIMWLDVDVLERRIEEFEQEEAAKKTGTA</sequence>
<name>B4LRT6_DROVI</name>
<organism evidence="2 3">
    <name type="scientific">Drosophila virilis</name>
    <name type="common">Fruit fly</name>
    <dbReference type="NCBI Taxonomy" id="7244"/>
    <lineage>
        <taxon>Eukaryota</taxon>
        <taxon>Metazoa</taxon>
        <taxon>Ecdysozoa</taxon>
        <taxon>Arthropoda</taxon>
        <taxon>Hexapoda</taxon>
        <taxon>Insecta</taxon>
        <taxon>Pterygota</taxon>
        <taxon>Neoptera</taxon>
        <taxon>Endopterygota</taxon>
        <taxon>Diptera</taxon>
        <taxon>Brachycera</taxon>
        <taxon>Muscomorpha</taxon>
        <taxon>Ephydroidea</taxon>
        <taxon>Drosophilidae</taxon>
        <taxon>Drosophila</taxon>
    </lineage>
</organism>
<feature type="compositionally biased region" description="Basic and acidic residues" evidence="1">
    <location>
        <begin position="65"/>
        <end position="80"/>
    </location>
</feature>
<dbReference type="HOGENOM" id="CLU_1564534_0_0_1"/>
<dbReference type="InParanoid" id="B4LRT6"/>
<feature type="region of interest" description="Disordered" evidence="1">
    <location>
        <begin position="46"/>
        <end position="104"/>
    </location>
</feature>
<proteinExistence type="predicted"/>
<dbReference type="eggNOG" id="ENOG502T83K">
    <property type="taxonomic scope" value="Eukaryota"/>
</dbReference>
<dbReference type="OMA" id="KACQTQK"/>
<dbReference type="OrthoDB" id="8057317at2759"/>
<evidence type="ECO:0000256" key="1">
    <source>
        <dbReference type="SAM" id="MobiDB-lite"/>
    </source>
</evidence>
<dbReference type="PhylomeDB" id="B4LRT6"/>
<dbReference type="KEGG" id="dvi:6627957"/>
<protein>
    <submittedName>
        <fullName evidence="2">Uncharacterized protein</fullName>
    </submittedName>
</protein>